<evidence type="ECO:0000313" key="12">
    <source>
        <dbReference type="Proteomes" id="UP001181693"/>
    </source>
</evidence>
<evidence type="ECO:0000256" key="7">
    <source>
        <dbReference type="PIRSR" id="PIRSR000336-1"/>
    </source>
</evidence>
<dbReference type="GO" id="GO:0006585">
    <property type="term" value="P:dopamine biosynthetic process from tyrosine"/>
    <property type="evidence" value="ECO:0007669"/>
    <property type="project" value="TreeGrafter"/>
</dbReference>
<dbReference type="Gene3D" id="3.30.70.260">
    <property type="match status" value="1"/>
</dbReference>
<dbReference type="PROSITE" id="PS51410">
    <property type="entry name" value="BH4_AAA_HYDROXYL_2"/>
    <property type="match status" value="1"/>
</dbReference>
<name>A0AAV3B1N0_PYXAD</name>
<dbReference type="Proteomes" id="UP001181693">
    <property type="component" value="Unassembled WGS sequence"/>
</dbReference>
<organism evidence="11 12">
    <name type="scientific">Pyxicephalus adspersus</name>
    <name type="common">African bullfrog</name>
    <dbReference type="NCBI Taxonomy" id="30357"/>
    <lineage>
        <taxon>Eukaryota</taxon>
        <taxon>Metazoa</taxon>
        <taxon>Chordata</taxon>
        <taxon>Craniata</taxon>
        <taxon>Vertebrata</taxon>
        <taxon>Euteleostomi</taxon>
        <taxon>Amphibia</taxon>
        <taxon>Batrachia</taxon>
        <taxon>Anura</taxon>
        <taxon>Neobatrachia</taxon>
        <taxon>Ranoidea</taxon>
        <taxon>Pyxicephalidae</taxon>
        <taxon>Pyxicephalinae</taxon>
        <taxon>Pyxicephalus</taxon>
    </lineage>
</organism>
<feature type="region of interest" description="Disordered" evidence="9">
    <location>
        <begin position="1"/>
        <end position="39"/>
    </location>
</feature>
<dbReference type="InterPro" id="IPR036951">
    <property type="entry name" value="ArAA_hydroxylase_sf"/>
</dbReference>
<dbReference type="GO" id="GO:0005506">
    <property type="term" value="F:iron ion binding"/>
    <property type="evidence" value="ECO:0007669"/>
    <property type="project" value="InterPro"/>
</dbReference>
<dbReference type="InterPro" id="IPR049321">
    <property type="entry name" value="TH_ACT"/>
</dbReference>
<evidence type="ECO:0000259" key="10">
    <source>
        <dbReference type="PROSITE" id="PS51410"/>
    </source>
</evidence>
<keyword evidence="6" id="KW-0503">Monooxygenase</keyword>
<gene>
    <name evidence="11" type="ORF">GDO54_006900</name>
</gene>
<dbReference type="Pfam" id="PF21417">
    <property type="entry name" value="TH_ACT"/>
    <property type="match status" value="1"/>
</dbReference>
<keyword evidence="12" id="KW-1185">Reference proteome</keyword>
<proteinExistence type="inferred from homology"/>
<feature type="binding site" evidence="7">
    <location>
        <position position="340"/>
    </location>
    <ligand>
        <name>Fe cation</name>
        <dbReference type="ChEBI" id="CHEBI:24875"/>
    </ligand>
</feature>
<dbReference type="PROSITE" id="PS00367">
    <property type="entry name" value="BH4_AAA_HYDROXYL_1"/>
    <property type="match status" value="1"/>
</dbReference>
<dbReference type="InterPro" id="IPR019774">
    <property type="entry name" value="Aromatic-AA_hydroxylase_C"/>
</dbReference>
<evidence type="ECO:0000256" key="3">
    <source>
        <dbReference type="ARBA" id="ARBA00022723"/>
    </source>
</evidence>
<evidence type="ECO:0000313" key="11">
    <source>
        <dbReference type="EMBL" id="DBA30981.1"/>
    </source>
</evidence>
<dbReference type="Pfam" id="PF00351">
    <property type="entry name" value="Biopterin_H"/>
    <property type="match status" value="1"/>
</dbReference>
<keyword evidence="4" id="KW-0560">Oxidoreductase</keyword>
<comment type="similarity">
    <text evidence="2">Belongs to the biopterin-dependent aromatic amino acid hydroxylase family.</text>
</comment>
<evidence type="ECO:0000256" key="8">
    <source>
        <dbReference type="PIRSR" id="PIRSR601273-2"/>
    </source>
</evidence>
<evidence type="ECO:0000256" key="2">
    <source>
        <dbReference type="ARBA" id="ARBA00009712"/>
    </source>
</evidence>
<dbReference type="PIRSF" id="PIRSF000336">
    <property type="entry name" value="TH"/>
    <property type="match status" value="1"/>
</dbReference>
<evidence type="ECO:0000256" key="1">
    <source>
        <dbReference type="ARBA" id="ARBA00001954"/>
    </source>
</evidence>
<dbReference type="SUPFAM" id="SSF56534">
    <property type="entry name" value="Aromatic aminoacid monoxygenases, catalytic and oligomerization domains"/>
    <property type="match status" value="1"/>
</dbReference>
<sequence length="462" mass="52761">MKAEVGASQCRKQSLIEDARKDKEVLPAPERPEVDSRDLDGDSGTTINLMFTVRSPNTTSLNIILKILEKYEAHVLHLETRPVVRYKKKEDLECYLKCFIPNSSINILIYSLKKVAGDVKIVKDEISPSFPKKVQDLDMCQQHLIVKFEPNFDQDHPGFGDQEYKKRRTYFAELAFTYRDGDALPRVEYTAEETATWKQVYKSLSTLYPNYACKQYLDAFQQLEKYCGFSENSIPQLQDVSNFLKERTGFKLRPAAGLLSARDFLACFAFRVFPTTQYLRHPSTVIHSPEPDCCHELLGHIPMLADKEFAQFSQDIGLASLGASDEDIEKLSTLYWFTIEFGLCKQNDSIKAYGAGLLSSCGELTYALSNKPELRPFDPEMTAVQPYEDNCFQPVYFLSESFDDSKAKLRQYALKMKKPFSLRYDPLTCSVEVLDSIQKVQTALSQIKDELNSLCFALDKMC</sequence>
<dbReference type="InterPro" id="IPR036329">
    <property type="entry name" value="Aro-AA_hydroxylase_C_sf"/>
</dbReference>
<dbReference type="EMBL" id="DYDO01000002">
    <property type="protein sequence ID" value="DBA30981.1"/>
    <property type="molecule type" value="Genomic_DNA"/>
</dbReference>
<dbReference type="FunFam" id="1.10.800.10:FF:000002">
    <property type="entry name" value="Tyrosine 3-monooxygenase"/>
    <property type="match status" value="1"/>
</dbReference>
<dbReference type="Gene3D" id="1.10.800.10">
    <property type="entry name" value="Aromatic amino acid hydroxylase"/>
    <property type="match status" value="1"/>
</dbReference>
<dbReference type="GO" id="GO:0030424">
    <property type="term" value="C:axon"/>
    <property type="evidence" value="ECO:0007669"/>
    <property type="project" value="TreeGrafter"/>
</dbReference>
<accession>A0AAV3B1N0</accession>
<dbReference type="GO" id="GO:0005737">
    <property type="term" value="C:cytoplasm"/>
    <property type="evidence" value="ECO:0007669"/>
    <property type="project" value="TreeGrafter"/>
</dbReference>
<feature type="domain" description="Biopterin-dependent aromatic amino acid hydroxylase family profile" evidence="10">
    <location>
        <begin position="115"/>
        <end position="462"/>
    </location>
</feature>
<evidence type="ECO:0000256" key="9">
    <source>
        <dbReference type="SAM" id="MobiDB-lite"/>
    </source>
</evidence>
<feature type="binding site" evidence="7">
    <location>
        <position position="295"/>
    </location>
    <ligand>
        <name>Fe cation</name>
        <dbReference type="ChEBI" id="CHEBI:24875"/>
    </ligand>
</feature>
<dbReference type="InterPro" id="IPR001273">
    <property type="entry name" value="ArAA_hydroxylase"/>
</dbReference>
<feature type="binding site" evidence="7">
    <location>
        <position position="300"/>
    </location>
    <ligand>
        <name>Fe cation</name>
        <dbReference type="ChEBI" id="CHEBI:24875"/>
    </ligand>
</feature>
<dbReference type="PANTHER" id="PTHR11473:SF40">
    <property type="entry name" value="TYROSINE 3-MONOOXYGENASE"/>
    <property type="match status" value="1"/>
</dbReference>
<comment type="caution">
    <text evidence="11">The sequence shown here is derived from an EMBL/GenBank/DDBJ whole genome shotgun (WGS) entry which is preliminary data.</text>
</comment>
<evidence type="ECO:0000256" key="6">
    <source>
        <dbReference type="ARBA" id="ARBA00023033"/>
    </source>
</evidence>
<dbReference type="PANTHER" id="PTHR11473">
    <property type="entry name" value="AROMATIC AMINO ACID HYDROXYLASE"/>
    <property type="match status" value="1"/>
</dbReference>
<protein>
    <recommendedName>
        <fullName evidence="10">Biopterin-dependent aromatic amino acid hydroxylase family profile domain-containing protein</fullName>
    </recommendedName>
</protein>
<feature type="compositionally biased region" description="Basic and acidic residues" evidence="9">
    <location>
        <begin position="14"/>
        <end position="39"/>
    </location>
</feature>
<dbReference type="InterPro" id="IPR018301">
    <property type="entry name" value="ArAA_hydroxylase_Fe/CU_BS"/>
</dbReference>
<reference evidence="11" key="1">
    <citation type="thesis" date="2020" institute="ProQuest LLC" country="789 East Eisenhower Parkway, Ann Arbor, MI, USA">
        <title>Comparative Genomics and Chromosome Evolution.</title>
        <authorList>
            <person name="Mudd A.B."/>
        </authorList>
    </citation>
    <scope>NUCLEOTIDE SEQUENCE</scope>
    <source>
        <strain evidence="11">1538</strain>
        <tissue evidence="11">Blood</tissue>
    </source>
</reference>
<evidence type="ECO:0000256" key="4">
    <source>
        <dbReference type="ARBA" id="ARBA00023002"/>
    </source>
</evidence>
<evidence type="ECO:0000256" key="5">
    <source>
        <dbReference type="ARBA" id="ARBA00023004"/>
    </source>
</evidence>
<keyword evidence="5 7" id="KW-0408">Iron</keyword>
<comment type="cofactor">
    <cofactor evidence="1 8">
        <name>Fe(2+)</name>
        <dbReference type="ChEBI" id="CHEBI:29033"/>
    </cofactor>
</comment>
<dbReference type="InterPro" id="IPR019773">
    <property type="entry name" value="Tyrosine_3-monooxygenase-like"/>
</dbReference>
<dbReference type="PRINTS" id="PR00372">
    <property type="entry name" value="FYWHYDRXLASE"/>
</dbReference>
<dbReference type="GO" id="GO:0004511">
    <property type="term" value="F:tyrosine 3-monooxygenase activity"/>
    <property type="evidence" value="ECO:0007669"/>
    <property type="project" value="TreeGrafter"/>
</dbReference>
<keyword evidence="3 7" id="KW-0479">Metal-binding</keyword>
<dbReference type="AlphaFoldDB" id="A0AAV3B1N0"/>
<dbReference type="GO" id="GO:0043204">
    <property type="term" value="C:perikaryon"/>
    <property type="evidence" value="ECO:0007669"/>
    <property type="project" value="TreeGrafter"/>
</dbReference>